<dbReference type="SUPFAM" id="SSF51905">
    <property type="entry name" value="FAD/NAD(P)-binding domain"/>
    <property type="match status" value="1"/>
</dbReference>
<keyword evidence="6" id="KW-0560">Oxidoreductase</keyword>
<organism evidence="9 10">
    <name type="scientific">Natronospira bacteriovora</name>
    <dbReference type="NCBI Taxonomy" id="3069753"/>
    <lineage>
        <taxon>Bacteria</taxon>
        <taxon>Pseudomonadati</taxon>
        <taxon>Pseudomonadota</taxon>
        <taxon>Gammaproteobacteria</taxon>
        <taxon>Natronospirales</taxon>
        <taxon>Natronospiraceae</taxon>
        <taxon>Natronospira</taxon>
    </lineage>
</organism>
<evidence type="ECO:0000313" key="10">
    <source>
        <dbReference type="Proteomes" id="UP001239019"/>
    </source>
</evidence>
<dbReference type="NCBIfam" id="TIGR01988">
    <property type="entry name" value="Ubi-OHases"/>
    <property type="match status" value="1"/>
</dbReference>
<keyword evidence="10" id="KW-1185">Reference proteome</keyword>
<keyword evidence="5" id="KW-0274">FAD</keyword>
<dbReference type="InterPro" id="IPR036188">
    <property type="entry name" value="FAD/NAD-bd_sf"/>
</dbReference>
<dbReference type="RefSeq" id="WP_306728871.1">
    <property type="nucleotide sequence ID" value="NZ_JAVDDT010000007.1"/>
</dbReference>
<dbReference type="InterPro" id="IPR051205">
    <property type="entry name" value="UbiH/COQ6_monooxygenase"/>
</dbReference>
<evidence type="ECO:0000259" key="8">
    <source>
        <dbReference type="Pfam" id="PF01494"/>
    </source>
</evidence>
<evidence type="ECO:0000256" key="5">
    <source>
        <dbReference type="ARBA" id="ARBA00022827"/>
    </source>
</evidence>
<dbReference type="Pfam" id="PF01494">
    <property type="entry name" value="FAD_binding_3"/>
    <property type="match status" value="1"/>
</dbReference>
<protein>
    <submittedName>
        <fullName evidence="9">FAD-dependent monooxygenase</fullName>
    </submittedName>
</protein>
<dbReference type="GO" id="GO:0004497">
    <property type="term" value="F:monooxygenase activity"/>
    <property type="evidence" value="ECO:0007669"/>
    <property type="project" value="UniProtKB-KW"/>
</dbReference>
<dbReference type="PANTHER" id="PTHR43876">
    <property type="entry name" value="UBIQUINONE BIOSYNTHESIS MONOOXYGENASE COQ6, MITOCHONDRIAL"/>
    <property type="match status" value="1"/>
</dbReference>
<dbReference type="InterPro" id="IPR010971">
    <property type="entry name" value="UbiH/COQ6"/>
</dbReference>
<dbReference type="Gene3D" id="3.50.50.60">
    <property type="entry name" value="FAD/NAD(P)-binding domain"/>
    <property type="match status" value="2"/>
</dbReference>
<sequence>MSRGSSTRSDVDFDVLIAGGGMVGASLALALSVTPWRIGLIEPAPLSSGENPSFDERATALSWSSRQFLHSVGLWETLADGASAIRHIHVSEQGRFGRSRLHADDLGVDALGHVLPNRLLGQALSEHLAGCDNVSLIKAGVSAIQRPANSDEPVCVRDSADREWCADLVVVADGARSRLRDALGIPAQTVRFPHVALVANLEVERPHQGWAFERFTPQGPMALLPLPEADGVRHRMNLVMSLAREEAEACQQMDASRLLGELRARFGSHLGAFRAIGERSVYPLFQVRARRLVDERVVLAGNAAMSLHPVAGQGFNLALRGIGDLAERLIETAAQSGDPGSPTLLQTHARERDRDIAWTGSWTRGLVEGFTLALPGVGPLRSTALLGLDRLGPLRRWFVRQAMGRKVGLSRLSRGVAPRR</sequence>
<proteinExistence type="inferred from homology"/>
<dbReference type="Proteomes" id="UP001239019">
    <property type="component" value="Unassembled WGS sequence"/>
</dbReference>
<evidence type="ECO:0000256" key="6">
    <source>
        <dbReference type="ARBA" id="ARBA00023002"/>
    </source>
</evidence>
<dbReference type="PRINTS" id="PR00420">
    <property type="entry name" value="RNGMNOXGNASE"/>
</dbReference>
<name>A0ABU0W8P9_9GAMM</name>
<comment type="caution">
    <text evidence="9">The sequence shown here is derived from an EMBL/GenBank/DDBJ whole genome shotgun (WGS) entry which is preliminary data.</text>
</comment>
<dbReference type="InterPro" id="IPR002938">
    <property type="entry name" value="FAD-bd"/>
</dbReference>
<evidence type="ECO:0000256" key="2">
    <source>
        <dbReference type="ARBA" id="ARBA00004749"/>
    </source>
</evidence>
<dbReference type="PANTHER" id="PTHR43876:SF8">
    <property type="entry name" value="2-OCTAPRENYL-6-METHOXYPHENOL HYDROXYLASE"/>
    <property type="match status" value="1"/>
</dbReference>
<evidence type="ECO:0000256" key="7">
    <source>
        <dbReference type="ARBA" id="ARBA00023033"/>
    </source>
</evidence>
<evidence type="ECO:0000256" key="3">
    <source>
        <dbReference type="ARBA" id="ARBA00005349"/>
    </source>
</evidence>
<comment type="pathway">
    <text evidence="2">Cofactor biosynthesis; ubiquinone biosynthesis.</text>
</comment>
<evidence type="ECO:0000313" key="9">
    <source>
        <dbReference type="EMBL" id="MDQ2070371.1"/>
    </source>
</evidence>
<accession>A0ABU0W8P9</accession>
<reference evidence="9 10" key="1">
    <citation type="submission" date="2023-08" db="EMBL/GenBank/DDBJ databases">
        <title>Whole-genome sequencing of halo(alkali)philic microorganisms from hypersaline lakes.</title>
        <authorList>
            <person name="Sorokin D.Y."/>
            <person name="Abbas B."/>
            <person name="Merkel A.Y."/>
        </authorList>
    </citation>
    <scope>NUCLEOTIDE SEQUENCE [LARGE SCALE GENOMIC DNA]</scope>
    <source>
        <strain evidence="9 10">AB-CW4</strain>
    </source>
</reference>
<evidence type="ECO:0000256" key="4">
    <source>
        <dbReference type="ARBA" id="ARBA00022630"/>
    </source>
</evidence>
<keyword evidence="7 9" id="KW-0503">Monooxygenase</keyword>
<comment type="cofactor">
    <cofactor evidence="1">
        <name>FAD</name>
        <dbReference type="ChEBI" id="CHEBI:57692"/>
    </cofactor>
</comment>
<feature type="domain" description="FAD-binding" evidence="8">
    <location>
        <begin position="13"/>
        <end position="353"/>
    </location>
</feature>
<comment type="similarity">
    <text evidence="3">Belongs to the UbiH/COQ6 family.</text>
</comment>
<gene>
    <name evidence="9" type="ORF">RBH19_10820</name>
</gene>
<keyword evidence="4" id="KW-0285">Flavoprotein</keyword>
<dbReference type="EMBL" id="JAVDDT010000007">
    <property type="protein sequence ID" value="MDQ2070371.1"/>
    <property type="molecule type" value="Genomic_DNA"/>
</dbReference>
<evidence type="ECO:0000256" key="1">
    <source>
        <dbReference type="ARBA" id="ARBA00001974"/>
    </source>
</evidence>